<evidence type="ECO:0000256" key="5">
    <source>
        <dbReference type="SAM" id="MobiDB-lite"/>
    </source>
</evidence>
<dbReference type="EMBL" id="JACSDY010000012">
    <property type="protein sequence ID" value="KAF7412822.1"/>
    <property type="molecule type" value="Genomic_DNA"/>
</dbReference>
<comment type="caution">
    <text evidence="7">The sequence shown here is derived from an EMBL/GenBank/DDBJ whole genome shotgun (WGS) entry which is preliminary data.</text>
</comment>
<accession>A0A834KTY9</accession>
<sequence>MDNYCSPQWVDFTSNLDVPSDSYFDKDHEVNKYRECMEVPQIEITSAETKSNEEILEETKESIQSKNKDFIECSSDINGKVETELNIIKNTPIKLMYTSSTSSHGSSKCKLLKKVSYNDVIQEAMENLQNCVLTPSNAFKKPMLITNKASKCLEFQDNNQVNCITNKETEQVREGLSDEEIKSLSASITKRDITTTPQNNLPSPNISPINLLKQDEFDQQLDCDSNSACHTSENSTKQSLKVNTCNKQNSCKTLEKGNGKKQSRTVGYQCRRQSLTFRRHSNRYISSAAAVLQYQNKTPERFHTQSQKKRKELKVNETKENHLKLKSTKRNLSSSLFKTTSNKNVTSKSAKVSDIIKSSGSRSNASAKKTPCNKNVFSAIVDNNGSAFVIKKEKILFFDIPIDSKQKKTTRPIPFSFENRDKLKQEFKLKQSQLDKSDIKNIENLPNKKNLSTIKGGSSLSVSSTNSQKNRSINIREKNLLKVDQQYKEQENKQSDINASATSEININQKGNLKPKVMKIGMNSYERAKQRHEFDEKIKQKIIMQEEERQKEEIKKLAKEKLQIAMLRKQTEVKARPMPVFKPPRHIKSVKPLTEPQSPAWAHRNKKPTS</sequence>
<feature type="compositionally biased region" description="Low complexity" evidence="5">
    <location>
        <begin position="453"/>
        <end position="470"/>
    </location>
</feature>
<dbReference type="OrthoDB" id="7634241at2759"/>
<evidence type="ECO:0000256" key="2">
    <source>
        <dbReference type="ARBA" id="ARBA00005885"/>
    </source>
</evidence>
<evidence type="ECO:0000313" key="8">
    <source>
        <dbReference type="Proteomes" id="UP000600918"/>
    </source>
</evidence>
<evidence type="ECO:0000256" key="4">
    <source>
        <dbReference type="ARBA" id="ARBA00023212"/>
    </source>
</evidence>
<feature type="domain" description="TPX2 C-terminal" evidence="6">
    <location>
        <begin position="523"/>
        <end position="594"/>
    </location>
</feature>
<dbReference type="GO" id="GO:0005856">
    <property type="term" value="C:cytoskeleton"/>
    <property type="evidence" value="ECO:0007669"/>
    <property type="project" value="UniProtKB-SubCell"/>
</dbReference>
<keyword evidence="4" id="KW-0206">Cytoskeleton</keyword>
<protein>
    <recommendedName>
        <fullName evidence="6">TPX2 C-terminal domain-containing protein</fullName>
    </recommendedName>
</protein>
<dbReference type="InterPro" id="IPR027329">
    <property type="entry name" value="TPX2_C"/>
</dbReference>
<evidence type="ECO:0000259" key="6">
    <source>
        <dbReference type="Pfam" id="PF06886"/>
    </source>
</evidence>
<keyword evidence="3" id="KW-0963">Cytoplasm</keyword>
<reference evidence="7" key="1">
    <citation type="journal article" date="2020" name="G3 (Bethesda)">
        <title>High-Quality Assemblies for Three Invasive Social Wasps from the &lt;i&gt;Vespula&lt;/i&gt; Genus.</title>
        <authorList>
            <person name="Harrop T.W.R."/>
            <person name="Guhlin J."/>
            <person name="McLaughlin G.M."/>
            <person name="Permina E."/>
            <person name="Stockwell P."/>
            <person name="Gilligan J."/>
            <person name="Le Lec M.F."/>
            <person name="Gruber M.A.M."/>
            <person name="Quinn O."/>
            <person name="Lovegrove M."/>
            <person name="Duncan E.J."/>
            <person name="Remnant E.J."/>
            <person name="Van Eeckhoven J."/>
            <person name="Graham B."/>
            <person name="Knapp R.A."/>
            <person name="Langford K.W."/>
            <person name="Kronenberg Z."/>
            <person name="Press M.O."/>
            <person name="Eacker S.M."/>
            <person name="Wilson-Rankin E.E."/>
            <person name="Purcell J."/>
            <person name="Lester P.J."/>
            <person name="Dearden P.K."/>
        </authorList>
    </citation>
    <scope>NUCLEOTIDE SEQUENCE</scope>
    <source>
        <strain evidence="7">Volc-1</strain>
    </source>
</reference>
<name>A0A834KTY9_VESPE</name>
<dbReference type="AlphaFoldDB" id="A0A834KTY9"/>
<gene>
    <name evidence="7" type="ORF">H0235_012673</name>
</gene>
<keyword evidence="8" id="KW-1185">Reference proteome</keyword>
<dbReference type="Proteomes" id="UP000600918">
    <property type="component" value="Unassembled WGS sequence"/>
</dbReference>
<comment type="similarity">
    <text evidence="2">Belongs to the TPX2 family.</text>
</comment>
<organism evidence="7 8">
    <name type="scientific">Vespula pensylvanica</name>
    <name type="common">Western yellow jacket</name>
    <name type="synonym">Wasp</name>
    <dbReference type="NCBI Taxonomy" id="30213"/>
    <lineage>
        <taxon>Eukaryota</taxon>
        <taxon>Metazoa</taxon>
        <taxon>Ecdysozoa</taxon>
        <taxon>Arthropoda</taxon>
        <taxon>Hexapoda</taxon>
        <taxon>Insecta</taxon>
        <taxon>Pterygota</taxon>
        <taxon>Neoptera</taxon>
        <taxon>Endopterygota</taxon>
        <taxon>Hymenoptera</taxon>
        <taxon>Apocrita</taxon>
        <taxon>Aculeata</taxon>
        <taxon>Vespoidea</taxon>
        <taxon>Vespidae</taxon>
        <taxon>Vespinae</taxon>
        <taxon>Vespula</taxon>
    </lineage>
</organism>
<evidence type="ECO:0000256" key="3">
    <source>
        <dbReference type="ARBA" id="ARBA00022490"/>
    </source>
</evidence>
<evidence type="ECO:0000313" key="7">
    <source>
        <dbReference type="EMBL" id="KAF7412822.1"/>
    </source>
</evidence>
<dbReference type="Pfam" id="PF06886">
    <property type="entry name" value="TPX2"/>
    <property type="match status" value="1"/>
</dbReference>
<feature type="region of interest" description="Disordered" evidence="5">
    <location>
        <begin position="453"/>
        <end position="472"/>
    </location>
</feature>
<comment type="subcellular location">
    <subcellularLocation>
        <location evidence="1">Cytoplasm</location>
        <location evidence="1">Cytoskeleton</location>
    </subcellularLocation>
</comment>
<proteinExistence type="inferred from homology"/>
<evidence type="ECO:0000256" key="1">
    <source>
        <dbReference type="ARBA" id="ARBA00004245"/>
    </source>
</evidence>
<feature type="region of interest" description="Disordered" evidence="5">
    <location>
        <begin position="575"/>
        <end position="610"/>
    </location>
</feature>